<feature type="transmembrane region" description="Helical" evidence="1">
    <location>
        <begin position="213"/>
        <end position="233"/>
    </location>
</feature>
<evidence type="ECO:0000256" key="1">
    <source>
        <dbReference type="SAM" id="Phobius"/>
    </source>
</evidence>
<sequence>ETHKIGVLILGIFTLMVGVSARAGAFFIFPMLVLWAGWAFRGQNKYSFRLAGIILLTVLAAFLLTNTIYPRLVVEPGNQTFGSFSYMLYGQVEGGSGWHSAIKDLQTRDPEVVLRATAQNFLAHPTSLLIGIAKSYRDFFIPGEPGVFSFYSPRGNSAVQIFLWLAGLALLIWGGVVLIKERALSTSSLWLACFFGVFLSIPFLPPVDGGRRFYASTMPFFFILPTIAISSIFPKMQHQIKDNISDRHVHNTAVLLILLTIIAPLIILNLSTAPTIPEITCPINQEPFAVEVHSGIYIDLVNNDEMSSCGYAPEICLSDFEANGTEKNIDDFYMELLAQAHSADSTIRVFPANDMVNDRLVFFLGTTDQLQSNRDAPLVTGCATEIEIQTQNRPGIYKIETSSTDFATQ</sequence>
<keyword evidence="1" id="KW-1133">Transmembrane helix</keyword>
<reference evidence="2 3" key="1">
    <citation type="submission" date="2020-08" db="EMBL/GenBank/DDBJ databases">
        <title>Bridging the membrane lipid divide: bacteria of the FCB group superphylum have the potential to synthesize archaeal ether lipids.</title>
        <authorList>
            <person name="Villanueva L."/>
            <person name="Von Meijenfeldt F.A.B."/>
            <person name="Westbye A.B."/>
            <person name="Yadav S."/>
            <person name="Hopmans E.C."/>
            <person name="Dutilh B.E."/>
            <person name="Sinninghe Damste J.S."/>
        </authorList>
    </citation>
    <scope>NUCLEOTIDE SEQUENCE [LARGE SCALE GENOMIC DNA]</scope>
    <source>
        <strain evidence="2">NIOZ-UU36</strain>
    </source>
</reference>
<feature type="transmembrane region" description="Helical" evidence="1">
    <location>
        <begin position="48"/>
        <end position="69"/>
    </location>
</feature>
<organism evidence="2 3">
    <name type="scientific">Candidatus Desulfolinea nitratireducens</name>
    <dbReference type="NCBI Taxonomy" id="2841698"/>
    <lineage>
        <taxon>Bacteria</taxon>
        <taxon>Bacillati</taxon>
        <taxon>Chloroflexota</taxon>
        <taxon>Anaerolineae</taxon>
        <taxon>Anaerolineales</taxon>
        <taxon>Anaerolineales incertae sedis</taxon>
        <taxon>Candidatus Desulfolinea</taxon>
    </lineage>
</organism>
<feature type="transmembrane region" description="Helical" evidence="1">
    <location>
        <begin position="188"/>
        <end position="207"/>
    </location>
</feature>
<keyword evidence="1" id="KW-0472">Membrane</keyword>
<proteinExistence type="predicted"/>
<comment type="caution">
    <text evidence="2">The sequence shown here is derived from an EMBL/GenBank/DDBJ whole genome shotgun (WGS) entry which is preliminary data.</text>
</comment>
<evidence type="ECO:0000313" key="2">
    <source>
        <dbReference type="EMBL" id="MBC8335624.1"/>
    </source>
</evidence>
<feature type="non-terminal residue" evidence="2">
    <location>
        <position position="1"/>
    </location>
</feature>
<dbReference type="AlphaFoldDB" id="A0A8J6TJ45"/>
<keyword evidence="1" id="KW-0812">Transmembrane</keyword>
<dbReference type="Proteomes" id="UP000614469">
    <property type="component" value="Unassembled WGS sequence"/>
</dbReference>
<feature type="transmembrane region" description="Helical" evidence="1">
    <location>
        <begin position="161"/>
        <end position="179"/>
    </location>
</feature>
<evidence type="ECO:0000313" key="3">
    <source>
        <dbReference type="Proteomes" id="UP000614469"/>
    </source>
</evidence>
<name>A0A8J6TJ45_9CHLR</name>
<gene>
    <name evidence="2" type="ORF">H8E29_10185</name>
</gene>
<dbReference type="EMBL" id="JACNJN010000118">
    <property type="protein sequence ID" value="MBC8335624.1"/>
    <property type="molecule type" value="Genomic_DNA"/>
</dbReference>
<feature type="transmembrane region" description="Helical" evidence="1">
    <location>
        <begin position="6"/>
        <end position="36"/>
    </location>
</feature>
<protein>
    <submittedName>
        <fullName evidence="2">Uncharacterized protein</fullName>
    </submittedName>
</protein>
<feature type="transmembrane region" description="Helical" evidence="1">
    <location>
        <begin position="253"/>
        <end position="271"/>
    </location>
</feature>
<accession>A0A8J6TJ45</accession>